<protein>
    <submittedName>
        <fullName evidence="2">Uncharacterized protein</fullName>
    </submittedName>
</protein>
<keyword evidence="1" id="KW-1133">Transmembrane helix</keyword>
<organism evidence="2 3">
    <name type="scientific">Caenorhabditis nigoni</name>
    <dbReference type="NCBI Taxonomy" id="1611254"/>
    <lineage>
        <taxon>Eukaryota</taxon>
        <taxon>Metazoa</taxon>
        <taxon>Ecdysozoa</taxon>
        <taxon>Nematoda</taxon>
        <taxon>Chromadorea</taxon>
        <taxon>Rhabditida</taxon>
        <taxon>Rhabditina</taxon>
        <taxon>Rhabditomorpha</taxon>
        <taxon>Rhabditoidea</taxon>
        <taxon>Rhabditidae</taxon>
        <taxon>Peloderinae</taxon>
        <taxon>Caenorhabditis</taxon>
    </lineage>
</organism>
<keyword evidence="1" id="KW-0472">Membrane</keyword>
<evidence type="ECO:0000313" key="3">
    <source>
        <dbReference type="Proteomes" id="UP000230233"/>
    </source>
</evidence>
<dbReference type="STRING" id="1611254.A0A2G5SY09"/>
<comment type="caution">
    <text evidence="2">The sequence shown here is derived from an EMBL/GenBank/DDBJ whole genome shotgun (WGS) entry which is preliminary data.</text>
</comment>
<sequence length="235" mass="27615">MATCFLLVPIVPAHFFLCSFLGSFLGYKLSLVLFMKSQSKKGKKGNDGGDVAEPEQIEYVTCLFEDILYVSAYQSDKKRDSTPNIFNLLTFRTRGEELAPFSVSLVKTSIAMTIIANNQAQVVINNHQEQPTEAMKFEFVKNKFVSLRNNLMYLLEFINHMENHPEERVDNYHIMKIKANFFIDEIDYHLRREITYQNKVAFQEYYAAYSKFYQRSRTELMEAFHQLTPDRQYTW</sequence>
<reference evidence="3" key="1">
    <citation type="submission" date="2017-10" db="EMBL/GenBank/DDBJ databases">
        <title>Rapid genome shrinkage in a self-fertile nematode reveals novel sperm competition proteins.</title>
        <authorList>
            <person name="Yin D."/>
            <person name="Schwarz E.M."/>
            <person name="Thomas C.G."/>
            <person name="Felde R.L."/>
            <person name="Korf I.F."/>
            <person name="Cutter A.D."/>
            <person name="Schartner C.M."/>
            <person name="Ralston E.J."/>
            <person name="Meyer B.J."/>
            <person name="Haag E.S."/>
        </authorList>
    </citation>
    <scope>NUCLEOTIDE SEQUENCE [LARGE SCALE GENOMIC DNA]</scope>
    <source>
        <strain evidence="3">JU1422</strain>
    </source>
</reference>
<gene>
    <name evidence="2" type="primary">Cni-T25B6.4</name>
    <name evidence="2" type="synonym">Cnig_chr_X.g25172</name>
    <name evidence="2" type="ORF">B9Z55_025172</name>
</gene>
<keyword evidence="3" id="KW-1185">Reference proteome</keyword>
<proteinExistence type="predicted"/>
<name>A0A2G5SY09_9PELO</name>
<feature type="transmembrane region" description="Helical" evidence="1">
    <location>
        <begin position="6"/>
        <end position="34"/>
    </location>
</feature>
<dbReference type="OrthoDB" id="5836264at2759"/>
<dbReference type="AlphaFoldDB" id="A0A2G5SY09"/>
<dbReference type="Proteomes" id="UP000230233">
    <property type="component" value="Chromosome X"/>
</dbReference>
<accession>A0A2G5SY09</accession>
<keyword evidence="1" id="KW-0812">Transmembrane</keyword>
<evidence type="ECO:0000313" key="2">
    <source>
        <dbReference type="EMBL" id="PIC19731.1"/>
    </source>
</evidence>
<dbReference type="EMBL" id="PDUG01000006">
    <property type="protein sequence ID" value="PIC19731.1"/>
    <property type="molecule type" value="Genomic_DNA"/>
</dbReference>
<evidence type="ECO:0000256" key="1">
    <source>
        <dbReference type="SAM" id="Phobius"/>
    </source>
</evidence>